<reference evidence="1" key="1">
    <citation type="journal article" date="2017" name="Science">
        <title>Giant viruses with an expanded complement of translation system components.</title>
        <authorList>
            <person name="Schulz F."/>
            <person name="Yutin N."/>
            <person name="Ivanova N.N."/>
            <person name="Ortega D.R."/>
            <person name="Lee T.K."/>
            <person name="Vierheilig J."/>
            <person name="Daims H."/>
            <person name="Horn M."/>
            <person name="Wagner M."/>
            <person name="Jensen G.J."/>
            <person name="Kyrpides N.C."/>
            <person name="Koonin E.V."/>
            <person name="Woyke T."/>
        </authorList>
    </citation>
    <scope>NUCLEOTIDE SEQUENCE</scope>
    <source>
        <strain evidence="1">CTV1</strain>
    </source>
</reference>
<dbReference type="EMBL" id="KY684083">
    <property type="protein sequence ID" value="ARF08234.1"/>
    <property type="molecule type" value="Genomic_DNA"/>
</dbReference>
<gene>
    <name evidence="1" type="ORF">Catovirus_1_284</name>
</gene>
<sequence>MYKEKYIKYKTKYNNAKKANERTDWYKYYTRSGIILYFNKLQDNGKLETYYILTEFKTNNRNIISEFGGERKDFSLSPEENATKYLTSLFPQNMLGQDDSTGLYDMIKEKKYTIIFNSIESENIYAYMFLINIGDFNFLRLNDKTIEFNFSNFQHMTENIVVIKKSYMTNIKTNIYPIIYDSLEKFASLFRSIKLLDYFELRDQQELSFKQSNAQIPECKTMDGMCNDFDVKKDYLNDGTTNTFACFPILGDSSTGIKYINIPKGYYFYKAMNRDAKNNDHFLNDYASTVTWYGDLLTAMTYVKWYAGIGKDFKVFPFKVERDLKLFYLMDSTNLELLYDIIVKKIWAAKSSYPQNLSNMYEKISKIKKLVKQLKYIKITTGYKMSWNEQLMEVDRLGLKKSIIKRKKNIDNPEDNISCKMNGTIFGKKYYELNRVSPTLKSDKYMMEAICENLNMDGYGVKQSPSLWHLNNKFNAEISVCLSRDLLTMDINNVYYNEKSMEYKDKMKLAEKRIQPIKTFDTIMIDIDTMFNLDESMKDHLDTIKSLYNKYHIVLFTNRSIKYIHEINKIMHPIEDYILNIIYDAYNDNYSFLDEATIIYSKNIQLITKYGKLVKTKF</sequence>
<accession>A0A1V0S963</accession>
<evidence type="ECO:0000313" key="1">
    <source>
        <dbReference type="EMBL" id="ARF08234.1"/>
    </source>
</evidence>
<protein>
    <submittedName>
        <fullName evidence="1">Uncharacterized protein</fullName>
    </submittedName>
</protein>
<name>A0A1V0S963_9VIRU</name>
<organism evidence="1">
    <name type="scientific">Catovirus CTV1</name>
    <dbReference type="NCBI Taxonomy" id="1977631"/>
    <lineage>
        <taxon>Viruses</taxon>
        <taxon>Varidnaviria</taxon>
        <taxon>Bamfordvirae</taxon>
        <taxon>Nucleocytoviricota</taxon>
        <taxon>Megaviricetes</taxon>
        <taxon>Imitervirales</taxon>
        <taxon>Mimiviridae</taxon>
        <taxon>Klosneuvirinae</taxon>
        <taxon>Catovirus</taxon>
    </lineage>
</organism>
<proteinExistence type="predicted"/>